<feature type="non-terminal residue" evidence="2">
    <location>
        <position position="286"/>
    </location>
</feature>
<dbReference type="Proteomes" id="UP001497623">
    <property type="component" value="Unassembled WGS sequence"/>
</dbReference>
<feature type="non-terminal residue" evidence="2">
    <location>
        <position position="1"/>
    </location>
</feature>
<evidence type="ECO:0000256" key="1">
    <source>
        <dbReference type="SAM" id="MobiDB-lite"/>
    </source>
</evidence>
<comment type="caution">
    <text evidence="2">The sequence shown here is derived from an EMBL/GenBank/DDBJ whole genome shotgun (WGS) entry which is preliminary data.</text>
</comment>
<evidence type="ECO:0000313" key="2">
    <source>
        <dbReference type="EMBL" id="CAL4065995.1"/>
    </source>
</evidence>
<accession>A0AAV2PWN4</accession>
<feature type="region of interest" description="Disordered" evidence="1">
    <location>
        <begin position="137"/>
        <end position="156"/>
    </location>
</feature>
<evidence type="ECO:0000313" key="3">
    <source>
        <dbReference type="Proteomes" id="UP001497623"/>
    </source>
</evidence>
<feature type="compositionally biased region" description="Basic residues" evidence="1">
    <location>
        <begin position="137"/>
        <end position="149"/>
    </location>
</feature>
<feature type="region of interest" description="Disordered" evidence="1">
    <location>
        <begin position="189"/>
        <end position="216"/>
    </location>
</feature>
<reference evidence="2 3" key="1">
    <citation type="submission" date="2024-05" db="EMBL/GenBank/DDBJ databases">
        <authorList>
            <person name="Wallberg A."/>
        </authorList>
    </citation>
    <scope>NUCLEOTIDE SEQUENCE [LARGE SCALE GENOMIC DNA]</scope>
</reference>
<proteinExistence type="predicted"/>
<keyword evidence="3" id="KW-1185">Reference proteome</keyword>
<gene>
    <name evidence="2" type="ORF">MNOR_LOCUS5242</name>
</gene>
<organism evidence="2 3">
    <name type="scientific">Meganyctiphanes norvegica</name>
    <name type="common">Northern krill</name>
    <name type="synonym">Thysanopoda norvegica</name>
    <dbReference type="NCBI Taxonomy" id="48144"/>
    <lineage>
        <taxon>Eukaryota</taxon>
        <taxon>Metazoa</taxon>
        <taxon>Ecdysozoa</taxon>
        <taxon>Arthropoda</taxon>
        <taxon>Crustacea</taxon>
        <taxon>Multicrustacea</taxon>
        <taxon>Malacostraca</taxon>
        <taxon>Eumalacostraca</taxon>
        <taxon>Eucarida</taxon>
        <taxon>Euphausiacea</taxon>
        <taxon>Euphausiidae</taxon>
        <taxon>Meganyctiphanes</taxon>
    </lineage>
</organism>
<name>A0AAV2PWN4_MEGNR</name>
<feature type="compositionally biased region" description="Basic residues" evidence="1">
    <location>
        <begin position="194"/>
        <end position="214"/>
    </location>
</feature>
<dbReference type="AlphaFoldDB" id="A0AAV2PWN4"/>
<dbReference type="EMBL" id="CAXKWB010001994">
    <property type="protein sequence ID" value="CAL4065995.1"/>
    <property type="molecule type" value="Genomic_DNA"/>
</dbReference>
<sequence>EQKPAIQQRPPIVSWGLRVDEGKDAFKITDADMTPLLDDILRRIMTGANGTSLSSVEGGGGSSSNKGIRVPLKVPLHKPSVNLTALGPFKIPVRNDPVNGIKQFGVLSKNGQKYRECVRRQQELDVWDRRNCMPTLKRGKGNLKMKNNKKQNDTDINSLDRIPWSQKVLRLIIEGKDIDDYLEEEISQSEKGKSNVRKNNSKQSRRKKKKKRKRGSESDVEAKCGYTYGVEPGDVIKFVMPKRTAFCEALFVASVGTSLSFSCKKFKLNFGCNEEYLYLSNGVYEV</sequence>
<protein>
    <submittedName>
        <fullName evidence="2">Uncharacterized protein</fullName>
    </submittedName>
</protein>